<dbReference type="Gene3D" id="3.40.50.150">
    <property type="entry name" value="Vaccinia Virus protein VP39"/>
    <property type="match status" value="1"/>
</dbReference>
<dbReference type="Proteomes" id="UP000199496">
    <property type="component" value="Unassembled WGS sequence"/>
</dbReference>
<dbReference type="GO" id="GO:0032259">
    <property type="term" value="P:methylation"/>
    <property type="evidence" value="ECO:0007669"/>
    <property type="project" value="UniProtKB-KW"/>
</dbReference>
<dbReference type="Pfam" id="PF01596">
    <property type="entry name" value="Methyltransf_3"/>
    <property type="match status" value="1"/>
</dbReference>
<sequence>MSNRTTELDHRLQVYLWSVSLREPPLYRRLREETAHLPEHQCQIAPEQGQFLALLVELTGARRVLEIGSFTGYSALWLAGALPEEGRLLCCDINPAWTAIAQRYWDEAGLGDRIELRLAPALDTLDSLLADGACGTFDLAFIDADKLNYAHYYRRCLRLMRPGGLICLDNTLWAGRVADPDDHEPDTEAIRAFNALIHEDPAVTLSLVPIGDGLTLARKR</sequence>
<dbReference type="RefSeq" id="WP_090205468.1">
    <property type="nucleotide sequence ID" value="NZ_FOFO01000010.1"/>
</dbReference>
<keyword evidence="5" id="KW-1185">Reference proteome</keyword>
<gene>
    <name evidence="4" type="ORF">SAMN05421693_1107</name>
</gene>
<protein>
    <submittedName>
        <fullName evidence="4">Predicted O-methyltransferase YrrM</fullName>
    </submittedName>
</protein>
<name>A0A1H9BN32_9GAMM</name>
<dbReference type="PANTHER" id="PTHR10509:SF14">
    <property type="entry name" value="CAFFEOYL-COA O-METHYLTRANSFERASE 3-RELATED"/>
    <property type="match status" value="1"/>
</dbReference>
<dbReference type="AlphaFoldDB" id="A0A1H9BN32"/>
<dbReference type="InterPro" id="IPR050362">
    <property type="entry name" value="Cation-dep_OMT"/>
</dbReference>
<reference evidence="4 5" key="1">
    <citation type="submission" date="2016-10" db="EMBL/GenBank/DDBJ databases">
        <authorList>
            <person name="de Groot N.N."/>
        </authorList>
    </citation>
    <scope>NUCLEOTIDE SEQUENCE [LARGE SCALE GENOMIC DNA]</scope>
    <source>
        <strain evidence="4 5">B7-7</strain>
    </source>
</reference>
<dbReference type="STRING" id="867345.SAMN05421693_1107"/>
<evidence type="ECO:0000313" key="4">
    <source>
        <dbReference type="EMBL" id="SEP90289.1"/>
    </source>
</evidence>
<dbReference type="GO" id="GO:0008757">
    <property type="term" value="F:S-adenosylmethionine-dependent methyltransferase activity"/>
    <property type="evidence" value="ECO:0007669"/>
    <property type="project" value="TreeGrafter"/>
</dbReference>
<proteinExistence type="predicted"/>
<dbReference type="CDD" id="cd02440">
    <property type="entry name" value="AdoMet_MTases"/>
    <property type="match status" value="1"/>
</dbReference>
<keyword evidence="2 4" id="KW-0808">Transferase</keyword>
<dbReference type="InterPro" id="IPR002935">
    <property type="entry name" value="SAM_O-MeTrfase"/>
</dbReference>
<keyword evidence="1 4" id="KW-0489">Methyltransferase</keyword>
<dbReference type="PANTHER" id="PTHR10509">
    <property type="entry name" value="O-METHYLTRANSFERASE-RELATED"/>
    <property type="match status" value="1"/>
</dbReference>
<evidence type="ECO:0000313" key="5">
    <source>
        <dbReference type="Proteomes" id="UP000199496"/>
    </source>
</evidence>
<dbReference type="OrthoDB" id="9799672at2"/>
<accession>A0A1H9BN32</accession>
<evidence type="ECO:0000256" key="3">
    <source>
        <dbReference type="ARBA" id="ARBA00022691"/>
    </source>
</evidence>
<dbReference type="GO" id="GO:0008171">
    <property type="term" value="F:O-methyltransferase activity"/>
    <property type="evidence" value="ECO:0007669"/>
    <property type="project" value="InterPro"/>
</dbReference>
<dbReference type="InterPro" id="IPR029063">
    <property type="entry name" value="SAM-dependent_MTases_sf"/>
</dbReference>
<evidence type="ECO:0000256" key="2">
    <source>
        <dbReference type="ARBA" id="ARBA00022679"/>
    </source>
</evidence>
<organism evidence="4 5">
    <name type="scientific">Ectothiorhodospira magna</name>
    <dbReference type="NCBI Taxonomy" id="867345"/>
    <lineage>
        <taxon>Bacteria</taxon>
        <taxon>Pseudomonadati</taxon>
        <taxon>Pseudomonadota</taxon>
        <taxon>Gammaproteobacteria</taxon>
        <taxon>Chromatiales</taxon>
        <taxon>Ectothiorhodospiraceae</taxon>
        <taxon>Ectothiorhodospira</taxon>
    </lineage>
</organism>
<dbReference type="EMBL" id="FOFO01000010">
    <property type="protein sequence ID" value="SEP90289.1"/>
    <property type="molecule type" value="Genomic_DNA"/>
</dbReference>
<keyword evidence="3" id="KW-0949">S-adenosyl-L-methionine</keyword>
<dbReference type="SUPFAM" id="SSF53335">
    <property type="entry name" value="S-adenosyl-L-methionine-dependent methyltransferases"/>
    <property type="match status" value="1"/>
</dbReference>
<dbReference type="PROSITE" id="PS51682">
    <property type="entry name" value="SAM_OMT_I"/>
    <property type="match status" value="1"/>
</dbReference>
<evidence type="ECO:0000256" key="1">
    <source>
        <dbReference type="ARBA" id="ARBA00022603"/>
    </source>
</evidence>